<comment type="caution">
    <text evidence="1">The sequence shown here is derived from an EMBL/GenBank/DDBJ whole genome shotgun (WGS) entry which is preliminary data.</text>
</comment>
<protein>
    <submittedName>
        <fullName evidence="1">Uncharacterized protein</fullName>
    </submittedName>
</protein>
<evidence type="ECO:0000313" key="1">
    <source>
        <dbReference type="EMBL" id="KAK6182847.1"/>
    </source>
</evidence>
<proteinExistence type="predicted"/>
<organism evidence="1 2">
    <name type="scientific">Patella caerulea</name>
    <name type="common">Rayed Mediterranean limpet</name>
    <dbReference type="NCBI Taxonomy" id="87958"/>
    <lineage>
        <taxon>Eukaryota</taxon>
        <taxon>Metazoa</taxon>
        <taxon>Spiralia</taxon>
        <taxon>Lophotrochozoa</taxon>
        <taxon>Mollusca</taxon>
        <taxon>Gastropoda</taxon>
        <taxon>Patellogastropoda</taxon>
        <taxon>Patelloidea</taxon>
        <taxon>Patellidae</taxon>
        <taxon>Patella</taxon>
    </lineage>
</organism>
<reference evidence="1 2" key="1">
    <citation type="submission" date="2024-01" db="EMBL/GenBank/DDBJ databases">
        <title>The genome of the rayed Mediterranean limpet Patella caerulea (Linnaeus, 1758).</title>
        <authorList>
            <person name="Anh-Thu Weber A."/>
            <person name="Halstead-Nussloch G."/>
        </authorList>
    </citation>
    <scope>NUCLEOTIDE SEQUENCE [LARGE SCALE GENOMIC DNA]</scope>
    <source>
        <strain evidence="1">AATW-2023a</strain>
        <tissue evidence="1">Whole specimen</tissue>
    </source>
</reference>
<gene>
    <name evidence="1" type="ORF">SNE40_010437</name>
</gene>
<dbReference type="EMBL" id="JAZGQO010000007">
    <property type="protein sequence ID" value="KAK6182847.1"/>
    <property type="molecule type" value="Genomic_DNA"/>
</dbReference>
<dbReference type="AlphaFoldDB" id="A0AAN8PRM4"/>
<dbReference type="Proteomes" id="UP001347796">
    <property type="component" value="Unassembled WGS sequence"/>
</dbReference>
<sequence>MTSKYTKHIRDLNLEVTLLENENQELSNPLDVLKTYENGQYTSDTRECCMELLTEGGVSQNKIPFVINSVVTKLTGSVANKLRSQSLLSKRILPETKYVACRQVGSALIKDFDPTSDIGNVLHQDSTTKFTQHYEVCV</sequence>
<keyword evidence="2" id="KW-1185">Reference proteome</keyword>
<accession>A0AAN8PRM4</accession>
<name>A0AAN8PRM4_PATCE</name>
<evidence type="ECO:0000313" key="2">
    <source>
        <dbReference type="Proteomes" id="UP001347796"/>
    </source>
</evidence>